<dbReference type="KEGG" id="dcr:108222886"/>
<dbReference type="AlphaFoldDB" id="A0A162A4W1"/>
<proteinExistence type="predicted"/>
<feature type="transmembrane region" description="Helical" evidence="1">
    <location>
        <begin position="126"/>
        <end position="151"/>
    </location>
</feature>
<sequence length="312" mass="33212">MATSITRLLGNNRPLGLGTSYALSSKNRGTESATFSLVSKMGFQGEKVAVAGGGEKKPIMAVKACVGLVERIATSKTQTSDVVHLSFILANVSALVLHGLKMVTEPRPWRSHIQMLIERVVIDTRFFAMLAVAGSLLGSVLCFLEGSFIIIESYLQYLQALSHGSASEHGHHIMHLLIEAMDMYLVGTAVLIFGTGLHVMFAGTPNLKAKGASVLPRSNFFGLFELQKLPSWAGMNSIGQAKTKIGHALMMILQVGVMEKFESIPLATGLDLACFAGALFISSASIFLLARLTSSAIASAAASNQQVAQESI</sequence>
<dbReference type="Gramene" id="KZM96252">
    <property type="protein sequence ID" value="KZM96252"/>
    <property type="gene ID" value="DCAR_019494"/>
</dbReference>
<name>A0A162A4W1_DAUCS</name>
<dbReference type="OMA" id="QMPQKLH"/>
<evidence type="ECO:0000256" key="1">
    <source>
        <dbReference type="SAM" id="Phobius"/>
    </source>
</evidence>
<dbReference type="PANTHER" id="PTHR31721">
    <property type="entry name" value="OS06G0710300 PROTEIN"/>
    <property type="match status" value="1"/>
</dbReference>
<evidence type="ECO:0000313" key="2">
    <source>
        <dbReference type="EMBL" id="KZM96252.1"/>
    </source>
</evidence>
<reference evidence="2" key="1">
    <citation type="journal article" date="2016" name="Nat. Genet.">
        <title>A high-quality carrot genome assembly provides new insights into carotenoid accumulation and asterid genome evolution.</title>
        <authorList>
            <person name="Iorizzo M."/>
            <person name="Ellison S."/>
            <person name="Senalik D."/>
            <person name="Zeng P."/>
            <person name="Satapoomin P."/>
            <person name="Huang J."/>
            <person name="Bowman M."/>
            <person name="Iovene M."/>
            <person name="Sanseverino W."/>
            <person name="Cavagnaro P."/>
            <person name="Yildiz M."/>
            <person name="Macko-Podgorni A."/>
            <person name="Moranska E."/>
            <person name="Grzebelus E."/>
            <person name="Grzebelus D."/>
            <person name="Ashrafi H."/>
            <person name="Zheng Z."/>
            <person name="Cheng S."/>
            <person name="Spooner D."/>
            <person name="Van Deynze A."/>
            <person name="Simon P."/>
        </authorList>
    </citation>
    <scope>NUCLEOTIDE SEQUENCE [LARGE SCALE GENOMIC DNA]</scope>
    <source>
        <tissue evidence="2">Leaf</tissue>
    </source>
</reference>
<protein>
    <submittedName>
        <fullName evidence="2">Uncharacterized protein</fullName>
    </submittedName>
</protein>
<feature type="transmembrane region" description="Helical" evidence="1">
    <location>
        <begin position="183"/>
        <end position="201"/>
    </location>
</feature>
<keyword evidence="1" id="KW-0812">Transmembrane</keyword>
<accession>A0A162A4W1</accession>
<gene>
    <name evidence="2" type="ORF">DCAR_019494</name>
</gene>
<comment type="caution">
    <text evidence="2">The sequence shown here is derived from an EMBL/GenBank/DDBJ whole genome shotgun (WGS) entry which is preliminary data.</text>
</comment>
<keyword evidence="1" id="KW-1133">Transmembrane helix</keyword>
<feature type="transmembrane region" description="Helical" evidence="1">
    <location>
        <begin position="266"/>
        <end position="290"/>
    </location>
</feature>
<dbReference type="Pfam" id="PF03350">
    <property type="entry name" value="UPF0114"/>
    <property type="match status" value="1"/>
</dbReference>
<keyword evidence="1" id="KW-0472">Membrane</keyword>
<dbReference type="PANTHER" id="PTHR31721:SF3">
    <property type="entry name" value="EXPRESSED PROTEIN"/>
    <property type="match status" value="1"/>
</dbReference>
<dbReference type="InterPro" id="IPR005134">
    <property type="entry name" value="UPF0114"/>
</dbReference>
<organism evidence="2">
    <name type="scientific">Daucus carota subsp. sativus</name>
    <name type="common">Carrot</name>
    <dbReference type="NCBI Taxonomy" id="79200"/>
    <lineage>
        <taxon>Eukaryota</taxon>
        <taxon>Viridiplantae</taxon>
        <taxon>Streptophyta</taxon>
        <taxon>Embryophyta</taxon>
        <taxon>Tracheophyta</taxon>
        <taxon>Spermatophyta</taxon>
        <taxon>Magnoliopsida</taxon>
        <taxon>eudicotyledons</taxon>
        <taxon>Gunneridae</taxon>
        <taxon>Pentapetalae</taxon>
        <taxon>asterids</taxon>
        <taxon>campanulids</taxon>
        <taxon>Apiales</taxon>
        <taxon>Apiaceae</taxon>
        <taxon>Apioideae</taxon>
        <taxon>Scandiceae</taxon>
        <taxon>Daucinae</taxon>
        <taxon>Daucus</taxon>
        <taxon>Daucus sect. Daucus</taxon>
    </lineage>
</organism>
<dbReference type="EMBL" id="LNRQ01000005">
    <property type="protein sequence ID" value="KZM96252.1"/>
    <property type="molecule type" value="Genomic_DNA"/>
</dbReference>
<dbReference type="OrthoDB" id="1912077at2759"/>